<protein>
    <submittedName>
        <fullName evidence="2">Uncharacterized protein</fullName>
    </submittedName>
</protein>
<dbReference type="GeneID" id="63819856"/>
<gene>
    <name evidence="2" type="ORF">LAESUDRAFT_528824</name>
</gene>
<feature type="compositionally biased region" description="Polar residues" evidence="1">
    <location>
        <begin position="121"/>
        <end position="130"/>
    </location>
</feature>
<dbReference type="InParanoid" id="A0A165BBP2"/>
<name>A0A165BBP2_9APHY</name>
<feature type="region of interest" description="Disordered" evidence="1">
    <location>
        <begin position="290"/>
        <end position="368"/>
    </location>
</feature>
<evidence type="ECO:0000313" key="2">
    <source>
        <dbReference type="EMBL" id="KZT00687.1"/>
    </source>
</evidence>
<evidence type="ECO:0000256" key="1">
    <source>
        <dbReference type="SAM" id="MobiDB-lite"/>
    </source>
</evidence>
<dbReference type="EMBL" id="KV427679">
    <property type="protein sequence ID" value="KZT00687.1"/>
    <property type="molecule type" value="Genomic_DNA"/>
</dbReference>
<keyword evidence="3" id="KW-1185">Reference proteome</keyword>
<dbReference type="RefSeq" id="XP_040758427.1">
    <property type="nucleotide sequence ID" value="XM_040902825.1"/>
</dbReference>
<feature type="region of interest" description="Disordered" evidence="1">
    <location>
        <begin position="162"/>
        <end position="189"/>
    </location>
</feature>
<proteinExistence type="predicted"/>
<evidence type="ECO:0000313" key="3">
    <source>
        <dbReference type="Proteomes" id="UP000076871"/>
    </source>
</evidence>
<reference evidence="2 3" key="1">
    <citation type="journal article" date="2016" name="Mol. Biol. Evol.">
        <title>Comparative Genomics of Early-Diverging Mushroom-Forming Fungi Provides Insights into the Origins of Lignocellulose Decay Capabilities.</title>
        <authorList>
            <person name="Nagy L.G."/>
            <person name="Riley R."/>
            <person name="Tritt A."/>
            <person name="Adam C."/>
            <person name="Daum C."/>
            <person name="Floudas D."/>
            <person name="Sun H."/>
            <person name="Yadav J.S."/>
            <person name="Pangilinan J."/>
            <person name="Larsson K.H."/>
            <person name="Matsuura K."/>
            <person name="Barry K."/>
            <person name="Labutti K."/>
            <person name="Kuo R."/>
            <person name="Ohm R.A."/>
            <person name="Bhattacharya S.S."/>
            <person name="Shirouzu T."/>
            <person name="Yoshinaga Y."/>
            <person name="Martin F.M."/>
            <person name="Grigoriev I.V."/>
            <person name="Hibbett D.S."/>
        </authorList>
    </citation>
    <scope>NUCLEOTIDE SEQUENCE [LARGE SCALE GENOMIC DNA]</scope>
    <source>
        <strain evidence="2 3">93-53</strain>
    </source>
</reference>
<dbReference type="AlphaFoldDB" id="A0A165BBP2"/>
<dbReference type="Proteomes" id="UP000076871">
    <property type="component" value="Unassembled WGS sequence"/>
</dbReference>
<sequence length="635" mass="69867">MLIYLLPDGPHPRVYHTVNFTDPYNRVPLPNNWAAQLHCLHMDELDLPTATHALDKACWLTAIIDELVFDMVSQTVSCSFSNGPTLQWSLRRQPACVAALEDVLADLAQSRNEQDKERAATQPSPKATTPKQRHVSLPPPVLTKSAKHKKQRSLLSSLISSFNKLGSGTPPQDVPTTPSPSRSSFSPPSSPSRVCWKLAADFLPPSQKTPLAQTLSRPLSMVLQARARSRLVDAFRRFVLAEVKARITPGGYAHWAARCMLRRSENHMAWLVQESGGVFLDLTRPMPPSRMTSALSGKTLVSVGDASTEDGDDEVDRRSLTPSMSTETDGSSIHTPVDSPSHSPFAPPPPPKHTGSTAQRMPRSPSPAEFTAEDWATYQSLNAQCMRLRQLLVRMDAARADTEQDERNFQAVLEVKSRRRAWSNRVYMGGAPLSGIGLALPFRSSPLARCESVTPELLCTTLLEVSTGDHNIATLFPVSEEDEDEEDSVPFSLAPDAALRDLESGLLPPLTRPQMRARTHSMHPMRALDVDLPLCPDPPKLLVPPQPPPMTATRPMTPTPPLYQPLNKSLLETQTKCELFEHAERGGEDEHELGVGVGVRVGPEFTLAMDLPPPYARTVGAEHDGWIDSREEVSC</sequence>
<feature type="compositionally biased region" description="Low complexity" evidence="1">
    <location>
        <begin position="175"/>
        <end position="189"/>
    </location>
</feature>
<accession>A0A165BBP2</accession>
<feature type="region of interest" description="Disordered" evidence="1">
    <location>
        <begin position="111"/>
        <end position="149"/>
    </location>
</feature>
<organism evidence="2 3">
    <name type="scientific">Laetiporus sulphureus 93-53</name>
    <dbReference type="NCBI Taxonomy" id="1314785"/>
    <lineage>
        <taxon>Eukaryota</taxon>
        <taxon>Fungi</taxon>
        <taxon>Dikarya</taxon>
        <taxon>Basidiomycota</taxon>
        <taxon>Agaricomycotina</taxon>
        <taxon>Agaricomycetes</taxon>
        <taxon>Polyporales</taxon>
        <taxon>Laetiporus</taxon>
    </lineage>
</organism>
<feature type="compositionally biased region" description="Polar residues" evidence="1">
    <location>
        <begin position="320"/>
        <end position="334"/>
    </location>
</feature>
<dbReference type="OrthoDB" id="3224257at2759"/>